<keyword evidence="3" id="KW-1185">Reference proteome</keyword>
<dbReference type="OrthoDB" id="491589at2"/>
<feature type="domain" description="Double-GTPase 2" evidence="1">
    <location>
        <begin position="9"/>
        <end position="202"/>
    </location>
</feature>
<evidence type="ECO:0000313" key="3">
    <source>
        <dbReference type="Proteomes" id="UP000053372"/>
    </source>
</evidence>
<dbReference type="AlphaFoldDB" id="A0A0V7ZVB5"/>
<dbReference type="EMBL" id="LMTZ01000055">
    <property type="protein sequence ID" value="KST68588.1"/>
    <property type="molecule type" value="Genomic_DNA"/>
</dbReference>
<dbReference type="SUPFAM" id="SSF52540">
    <property type="entry name" value="P-loop containing nucleoside triphosphate hydrolases"/>
    <property type="match status" value="1"/>
</dbReference>
<protein>
    <recommendedName>
        <fullName evidence="1">Double-GTPase 2 domain-containing protein</fullName>
    </recommendedName>
</protein>
<dbReference type="InterPro" id="IPR027417">
    <property type="entry name" value="P-loop_NTPase"/>
</dbReference>
<reference evidence="2 3" key="1">
    <citation type="journal article" date="2015" name="Genome Announc.">
        <title>Draft Genome of the Euendolithic (true boring) Cyanobacterium Mastigocoleus testarum strain BC008.</title>
        <authorList>
            <person name="Guida B.S."/>
            <person name="Garcia-Pichel F."/>
        </authorList>
    </citation>
    <scope>NUCLEOTIDE SEQUENCE [LARGE SCALE GENOMIC DNA]</scope>
    <source>
        <strain evidence="2 3">BC008</strain>
    </source>
</reference>
<sequence length="377" mass="43785">MIPNFSIVMLGGSGAGKTIYLSCLYNKLKILQLGSYYLFLESNGQRENSLEKVFETLVSPSENWPDGTRSTQIWFFNCYLIVPGENRAYKACKFSYIDYAGGTFIEGNNERLKSQIASADVLLCLLDGAKLLDFIEDKKTQDHDQFLYDLRKMLQEITQNDRHSLPVHFIISKWDYIKELSKFSLQDINKKLKSDIPEFDKFLQARDSPSTTRLIPISALGRDFVDYRGSRRQRFINKINKMIRKKINMTMSRKIEALNIEIPLAYILIDVLQGSLDKYENKQGIKLEEITGFRKFILSLRSSAILIYLLNPLSEFLPNGFQWISVRILEEIFRKQSNDSYITNEKRKALLKLVRQFKDDVQNFEISPENKGSILKK</sequence>
<dbReference type="InterPro" id="IPR045528">
    <property type="entry name" value="DO-GTPase2"/>
</dbReference>
<dbReference type="RefSeq" id="WP_027843814.1">
    <property type="nucleotide sequence ID" value="NZ_LMTZ01000055.1"/>
</dbReference>
<dbReference type="Gene3D" id="3.40.50.300">
    <property type="entry name" value="P-loop containing nucleotide triphosphate hydrolases"/>
    <property type="match status" value="1"/>
</dbReference>
<dbReference type="Proteomes" id="UP000053372">
    <property type="component" value="Unassembled WGS sequence"/>
</dbReference>
<comment type="caution">
    <text evidence="2">The sequence shown here is derived from an EMBL/GenBank/DDBJ whole genome shotgun (WGS) entry which is preliminary data.</text>
</comment>
<organism evidence="2 3">
    <name type="scientific">Mastigocoleus testarum BC008</name>
    <dbReference type="NCBI Taxonomy" id="371196"/>
    <lineage>
        <taxon>Bacteria</taxon>
        <taxon>Bacillati</taxon>
        <taxon>Cyanobacteriota</taxon>
        <taxon>Cyanophyceae</taxon>
        <taxon>Nostocales</taxon>
        <taxon>Hapalosiphonaceae</taxon>
        <taxon>Mastigocoleus</taxon>
    </lineage>
</organism>
<name>A0A0V7ZVB5_9CYAN</name>
<proteinExistence type="predicted"/>
<evidence type="ECO:0000313" key="2">
    <source>
        <dbReference type="EMBL" id="KST68588.1"/>
    </source>
</evidence>
<accession>A0A0V7ZVB5</accession>
<dbReference type="Pfam" id="PF19993">
    <property type="entry name" value="DO-GTPase2"/>
    <property type="match status" value="1"/>
</dbReference>
<evidence type="ECO:0000259" key="1">
    <source>
        <dbReference type="Pfam" id="PF19993"/>
    </source>
</evidence>
<gene>
    <name evidence="2" type="ORF">BC008_33595</name>
</gene>